<evidence type="ECO:0000313" key="10">
    <source>
        <dbReference type="Proteomes" id="UP000646827"/>
    </source>
</evidence>
<dbReference type="PRINTS" id="PR00463">
    <property type="entry name" value="EP450I"/>
</dbReference>
<dbReference type="GO" id="GO:0004497">
    <property type="term" value="F:monooxygenase activity"/>
    <property type="evidence" value="ECO:0007669"/>
    <property type="project" value="UniProtKB-KW"/>
</dbReference>
<dbReference type="SUPFAM" id="SSF48264">
    <property type="entry name" value="Cytochrome P450"/>
    <property type="match status" value="1"/>
</dbReference>
<evidence type="ECO:0000313" key="9">
    <source>
        <dbReference type="EMBL" id="KAG2219191.1"/>
    </source>
</evidence>
<evidence type="ECO:0000256" key="6">
    <source>
        <dbReference type="ARBA" id="ARBA00023033"/>
    </source>
</evidence>
<dbReference type="InterPro" id="IPR050196">
    <property type="entry name" value="Cytochrome_P450_Monoox"/>
</dbReference>
<keyword evidence="2 7" id="KW-0349">Heme</keyword>
<dbReference type="Proteomes" id="UP000646827">
    <property type="component" value="Unassembled WGS sequence"/>
</dbReference>
<evidence type="ECO:0000256" key="5">
    <source>
        <dbReference type="ARBA" id="ARBA00023004"/>
    </source>
</evidence>
<dbReference type="InterPro" id="IPR002401">
    <property type="entry name" value="Cyt_P450_E_grp-I"/>
</dbReference>
<keyword evidence="3 7" id="KW-0479">Metal-binding</keyword>
<evidence type="ECO:0000256" key="8">
    <source>
        <dbReference type="RuleBase" id="RU000461"/>
    </source>
</evidence>
<dbReference type="PANTHER" id="PTHR24291">
    <property type="entry name" value="CYTOCHROME P450 FAMILY 4"/>
    <property type="match status" value="1"/>
</dbReference>
<dbReference type="EMBL" id="JAEPRB010000190">
    <property type="protein sequence ID" value="KAG2219191.1"/>
    <property type="molecule type" value="Genomic_DNA"/>
</dbReference>
<comment type="cofactor">
    <cofactor evidence="7">
        <name>heme</name>
        <dbReference type="ChEBI" id="CHEBI:30413"/>
    </cofactor>
</comment>
<evidence type="ECO:0000256" key="2">
    <source>
        <dbReference type="ARBA" id="ARBA00022617"/>
    </source>
</evidence>
<evidence type="ECO:0008006" key="11">
    <source>
        <dbReference type="Google" id="ProtNLM"/>
    </source>
</evidence>
<keyword evidence="5 7" id="KW-0408">Iron</keyword>
<keyword evidence="10" id="KW-1185">Reference proteome</keyword>
<dbReference type="Gene3D" id="1.10.630.10">
    <property type="entry name" value="Cytochrome P450"/>
    <property type="match status" value="1"/>
</dbReference>
<dbReference type="AlphaFoldDB" id="A0A8H7RXW1"/>
<evidence type="ECO:0000256" key="7">
    <source>
        <dbReference type="PIRSR" id="PIRSR602401-1"/>
    </source>
</evidence>
<evidence type="ECO:0000256" key="1">
    <source>
        <dbReference type="ARBA" id="ARBA00010617"/>
    </source>
</evidence>
<dbReference type="InterPro" id="IPR017972">
    <property type="entry name" value="Cyt_P450_CS"/>
</dbReference>
<organism evidence="9 10">
    <name type="scientific">Circinella minor</name>
    <dbReference type="NCBI Taxonomy" id="1195481"/>
    <lineage>
        <taxon>Eukaryota</taxon>
        <taxon>Fungi</taxon>
        <taxon>Fungi incertae sedis</taxon>
        <taxon>Mucoromycota</taxon>
        <taxon>Mucoromycotina</taxon>
        <taxon>Mucoromycetes</taxon>
        <taxon>Mucorales</taxon>
        <taxon>Lichtheimiaceae</taxon>
        <taxon>Circinella</taxon>
    </lineage>
</organism>
<dbReference type="GO" id="GO:0016705">
    <property type="term" value="F:oxidoreductase activity, acting on paired donors, with incorporation or reduction of molecular oxygen"/>
    <property type="evidence" value="ECO:0007669"/>
    <property type="project" value="InterPro"/>
</dbReference>
<dbReference type="Pfam" id="PF00067">
    <property type="entry name" value="p450"/>
    <property type="match status" value="1"/>
</dbReference>
<sequence>MPLTSSLIPAVNNIKSQILALWLSVSNNKTITTAAANKKISIFAALAFMSLYLIYNKFILPPPQIRHLPRAGFFEFVSSISKKRPYDEILKEITGPLAAKTDHGMYTAFSLVTGWAVYVTRPEAAKKLLLKTDLFPKHAPPKDKKDTILSKFIMGPNIISLPQGTQWKNQRIVNSQSSLLIPKFYNRFHRSMPIQLFGELAQKLFVEWDKEVDSLSIDVFDFMTRWTLDVIGIAGFDFNFNAIEEKDNEWVDRYNHIIKATFSPFFLLFPFFDSPYWGFLFPKRKRSHDELDLFLNKMQEIIVHKRQILENSDGISTVNKSTTEKDLLTLMLEAAKEENGKITDEEIKSNLCGFFIAGHDTTATAISNAMYNLATHPEVQEKAREEAIRVLGDQPEDVLPTLEQIKEMPYIQMVIKETLRRNTVLQSILARVVTEDTDLAGCVLTKGTRVGIDMMALHRNPLIWEDPETFKPERFAPGGEAEAVNKKHGTSWIPFSNGARMCIGINFSLNEQRVFLPMLLKKYELSLPDDSNHKEKLITTAISILKPVNLQINLKRRY</sequence>
<accession>A0A8H7RXW1</accession>
<feature type="binding site" description="axial binding residue" evidence="7">
    <location>
        <position position="502"/>
    </location>
    <ligand>
        <name>heme</name>
        <dbReference type="ChEBI" id="CHEBI:30413"/>
    </ligand>
    <ligandPart>
        <name>Fe</name>
        <dbReference type="ChEBI" id="CHEBI:18248"/>
    </ligandPart>
</feature>
<proteinExistence type="inferred from homology"/>
<dbReference type="GO" id="GO:0005506">
    <property type="term" value="F:iron ion binding"/>
    <property type="evidence" value="ECO:0007669"/>
    <property type="project" value="InterPro"/>
</dbReference>
<dbReference type="InterPro" id="IPR036396">
    <property type="entry name" value="Cyt_P450_sf"/>
</dbReference>
<protein>
    <recommendedName>
        <fullName evidence="11">Cytochrome P450</fullName>
    </recommendedName>
</protein>
<dbReference type="PROSITE" id="PS00086">
    <property type="entry name" value="CYTOCHROME_P450"/>
    <property type="match status" value="1"/>
</dbReference>
<evidence type="ECO:0000256" key="3">
    <source>
        <dbReference type="ARBA" id="ARBA00022723"/>
    </source>
</evidence>
<dbReference type="PANTHER" id="PTHR24291:SF50">
    <property type="entry name" value="BIFUNCTIONAL ALBAFLAVENONE MONOOXYGENASE_TERPENE SYNTHASE"/>
    <property type="match status" value="1"/>
</dbReference>
<reference evidence="9 10" key="1">
    <citation type="submission" date="2020-12" db="EMBL/GenBank/DDBJ databases">
        <title>Metabolic potential, ecology and presence of endohyphal bacteria is reflected in genomic diversity of Mucoromycotina.</title>
        <authorList>
            <person name="Muszewska A."/>
            <person name="Okrasinska A."/>
            <person name="Steczkiewicz K."/>
            <person name="Drgas O."/>
            <person name="Orlowska M."/>
            <person name="Perlinska-Lenart U."/>
            <person name="Aleksandrzak-Piekarczyk T."/>
            <person name="Szatraj K."/>
            <person name="Zielenkiewicz U."/>
            <person name="Pilsyk S."/>
            <person name="Malc E."/>
            <person name="Mieczkowski P."/>
            <person name="Kruszewska J.S."/>
            <person name="Biernat P."/>
            <person name="Pawlowska J."/>
        </authorList>
    </citation>
    <scope>NUCLEOTIDE SEQUENCE [LARGE SCALE GENOMIC DNA]</scope>
    <source>
        <strain evidence="9 10">CBS 142.35</strain>
    </source>
</reference>
<comment type="caution">
    <text evidence="9">The sequence shown here is derived from an EMBL/GenBank/DDBJ whole genome shotgun (WGS) entry which is preliminary data.</text>
</comment>
<evidence type="ECO:0000256" key="4">
    <source>
        <dbReference type="ARBA" id="ARBA00023002"/>
    </source>
</evidence>
<comment type="similarity">
    <text evidence="1 8">Belongs to the cytochrome P450 family.</text>
</comment>
<dbReference type="OrthoDB" id="1470350at2759"/>
<keyword evidence="4 8" id="KW-0560">Oxidoreductase</keyword>
<dbReference type="PRINTS" id="PR00385">
    <property type="entry name" value="P450"/>
</dbReference>
<gene>
    <name evidence="9" type="ORF">INT45_013057</name>
</gene>
<dbReference type="GO" id="GO:0020037">
    <property type="term" value="F:heme binding"/>
    <property type="evidence" value="ECO:0007669"/>
    <property type="project" value="InterPro"/>
</dbReference>
<dbReference type="InterPro" id="IPR001128">
    <property type="entry name" value="Cyt_P450"/>
</dbReference>
<name>A0A8H7RXW1_9FUNG</name>
<keyword evidence="6 8" id="KW-0503">Monooxygenase</keyword>